<keyword evidence="1" id="KW-0812">Transmembrane</keyword>
<name>A0ABX7GZ33_9GAMM</name>
<keyword evidence="3" id="KW-0645">Protease</keyword>
<proteinExistence type="predicted"/>
<keyword evidence="1" id="KW-0472">Membrane</keyword>
<evidence type="ECO:0000259" key="2">
    <source>
        <dbReference type="Pfam" id="PF02517"/>
    </source>
</evidence>
<feature type="transmembrane region" description="Helical" evidence="1">
    <location>
        <begin position="110"/>
        <end position="130"/>
    </location>
</feature>
<evidence type="ECO:0000313" key="3">
    <source>
        <dbReference type="EMBL" id="QRN55288.1"/>
    </source>
</evidence>
<feature type="transmembrane region" description="Helical" evidence="1">
    <location>
        <begin position="76"/>
        <end position="98"/>
    </location>
</feature>
<dbReference type="EMBL" id="CP064030">
    <property type="protein sequence ID" value="QRN55288.1"/>
    <property type="molecule type" value="Genomic_DNA"/>
</dbReference>
<dbReference type="RefSeq" id="WP_188798856.1">
    <property type="nucleotide sequence ID" value="NZ_BMIZ01000001.1"/>
</dbReference>
<feature type="transmembrane region" description="Helical" evidence="1">
    <location>
        <begin position="142"/>
        <end position="165"/>
    </location>
</feature>
<gene>
    <name evidence="3" type="ORF">ISN74_08165</name>
</gene>
<evidence type="ECO:0000256" key="1">
    <source>
        <dbReference type="SAM" id="Phobius"/>
    </source>
</evidence>
<sequence length="217" mass="22921">MLWTVLRSAALTLLLYLAVYLPAFAVVFGLHLSMTVMVPTLMAISLVMTCVLMAIAIHRGWLSAEAFGWQWPAWRYLLYALLWGVVLSPLIVLIEIHLADTGMLGGLNLAPWQLYLCFLVGAPIQEEAVFRGLLQSALARSLASGAISAALAGVASSLAIGVLFGAVHLRVAPVVVAAGAMVLGVLTGELKRRSGSLLPGMLCHALFNLGGMLLSGG</sequence>
<dbReference type="Proteomes" id="UP000663181">
    <property type="component" value="Chromosome"/>
</dbReference>
<organism evidence="3 4">
    <name type="scientific">Dyella caseinilytica</name>
    <dbReference type="NCBI Taxonomy" id="1849581"/>
    <lineage>
        <taxon>Bacteria</taxon>
        <taxon>Pseudomonadati</taxon>
        <taxon>Pseudomonadota</taxon>
        <taxon>Gammaproteobacteria</taxon>
        <taxon>Lysobacterales</taxon>
        <taxon>Rhodanobacteraceae</taxon>
        <taxon>Dyella</taxon>
    </lineage>
</organism>
<keyword evidence="3" id="KW-0482">Metalloprotease</keyword>
<keyword evidence="4" id="KW-1185">Reference proteome</keyword>
<dbReference type="InterPro" id="IPR003675">
    <property type="entry name" value="Rce1/LyrA-like_dom"/>
</dbReference>
<protein>
    <submittedName>
        <fullName evidence="3">CPBP family intramembrane metalloprotease</fullName>
    </submittedName>
</protein>
<feature type="domain" description="CAAX prenyl protease 2/Lysostaphin resistance protein A-like" evidence="2">
    <location>
        <begin position="111"/>
        <end position="209"/>
    </location>
</feature>
<reference evidence="3 4" key="1">
    <citation type="submission" date="2020-10" db="EMBL/GenBank/DDBJ databases">
        <title>Phylogeny of dyella-like bacteria.</title>
        <authorList>
            <person name="Fu J."/>
        </authorList>
    </citation>
    <scope>NUCLEOTIDE SEQUENCE [LARGE SCALE GENOMIC DNA]</scope>
    <source>
        <strain evidence="3 4">DHOB09</strain>
    </source>
</reference>
<accession>A0ABX7GZ33</accession>
<dbReference type="Pfam" id="PF02517">
    <property type="entry name" value="Rce1-like"/>
    <property type="match status" value="1"/>
</dbReference>
<keyword evidence="3" id="KW-0378">Hydrolase</keyword>
<keyword evidence="1" id="KW-1133">Transmembrane helix</keyword>
<feature type="transmembrane region" description="Helical" evidence="1">
    <location>
        <begin position="35"/>
        <end position="55"/>
    </location>
</feature>
<dbReference type="GO" id="GO:0008237">
    <property type="term" value="F:metallopeptidase activity"/>
    <property type="evidence" value="ECO:0007669"/>
    <property type="project" value="UniProtKB-KW"/>
</dbReference>
<feature type="transmembrane region" description="Helical" evidence="1">
    <location>
        <begin position="171"/>
        <end position="190"/>
    </location>
</feature>
<feature type="transmembrane region" description="Helical" evidence="1">
    <location>
        <begin position="197"/>
        <end position="216"/>
    </location>
</feature>
<evidence type="ECO:0000313" key="4">
    <source>
        <dbReference type="Proteomes" id="UP000663181"/>
    </source>
</evidence>